<keyword evidence="4" id="KW-1185">Reference proteome</keyword>
<dbReference type="CDD" id="cd00158">
    <property type="entry name" value="RHOD"/>
    <property type="match status" value="1"/>
</dbReference>
<dbReference type="InterPro" id="IPR050229">
    <property type="entry name" value="GlpE_sulfurtransferase"/>
</dbReference>
<gene>
    <name evidence="3" type="ORF">AGRA3207_007092</name>
</gene>
<dbReference type="InterPro" id="IPR036388">
    <property type="entry name" value="WH-like_DNA-bd_sf"/>
</dbReference>
<organism evidence="3 4">
    <name type="scientific">Actinomadura graeca</name>
    <dbReference type="NCBI Taxonomy" id="2750812"/>
    <lineage>
        <taxon>Bacteria</taxon>
        <taxon>Bacillati</taxon>
        <taxon>Actinomycetota</taxon>
        <taxon>Actinomycetes</taxon>
        <taxon>Streptosporangiales</taxon>
        <taxon>Thermomonosporaceae</taxon>
        <taxon>Actinomadura</taxon>
    </lineage>
</organism>
<proteinExistence type="predicted"/>
<dbReference type="SUPFAM" id="SSF46785">
    <property type="entry name" value="Winged helix' DNA-binding domain"/>
    <property type="match status" value="1"/>
</dbReference>
<feature type="domain" description="HTH arsR-type" evidence="2">
    <location>
        <begin position="1"/>
        <end position="90"/>
    </location>
</feature>
<dbReference type="PANTHER" id="PTHR43031">
    <property type="entry name" value="FAD-DEPENDENT OXIDOREDUCTASE"/>
    <property type="match status" value="1"/>
</dbReference>
<dbReference type="SMART" id="SM00418">
    <property type="entry name" value="HTH_ARSR"/>
    <property type="match status" value="1"/>
</dbReference>
<reference evidence="3" key="1">
    <citation type="submission" date="2020-07" db="EMBL/GenBank/DDBJ databases">
        <authorList>
            <person name="Tarantini F.S."/>
            <person name="Hong K.W."/>
            <person name="Chan K.G."/>
        </authorList>
    </citation>
    <scope>NUCLEOTIDE SEQUENCE</scope>
    <source>
        <strain evidence="3">32-07</strain>
    </source>
</reference>
<feature type="domain" description="Rhodanese" evidence="1">
    <location>
        <begin position="118"/>
        <end position="207"/>
    </location>
</feature>
<dbReference type="InterPro" id="IPR001845">
    <property type="entry name" value="HTH_ArsR_DNA-bd_dom"/>
</dbReference>
<dbReference type="Gene3D" id="3.40.250.10">
    <property type="entry name" value="Rhodanese-like domain"/>
    <property type="match status" value="1"/>
</dbReference>
<dbReference type="Proteomes" id="UP001049518">
    <property type="component" value="Chromosome"/>
</dbReference>
<dbReference type="PANTHER" id="PTHR43031:SF1">
    <property type="entry name" value="PYRIDINE NUCLEOTIDE-DISULPHIDE OXIDOREDUCTASE"/>
    <property type="match status" value="1"/>
</dbReference>
<dbReference type="PROSITE" id="PS50987">
    <property type="entry name" value="HTH_ARSR_2"/>
    <property type="match status" value="1"/>
</dbReference>
<dbReference type="InterPro" id="IPR001763">
    <property type="entry name" value="Rhodanese-like_dom"/>
</dbReference>
<dbReference type="SMART" id="SM00450">
    <property type="entry name" value="RHOD"/>
    <property type="match status" value="1"/>
</dbReference>
<protein>
    <submittedName>
        <fullName evidence="3">Helix-turn-helix domain-containing protein</fullName>
    </submittedName>
</protein>
<dbReference type="InterPro" id="IPR036390">
    <property type="entry name" value="WH_DNA-bd_sf"/>
</dbReference>
<dbReference type="InterPro" id="IPR011991">
    <property type="entry name" value="ArsR-like_HTH"/>
</dbReference>
<dbReference type="PROSITE" id="PS50206">
    <property type="entry name" value="RHODANESE_3"/>
    <property type="match status" value="1"/>
</dbReference>
<dbReference type="CDD" id="cd00090">
    <property type="entry name" value="HTH_ARSR"/>
    <property type="match status" value="1"/>
</dbReference>
<dbReference type="SUPFAM" id="SSF52821">
    <property type="entry name" value="Rhodanese/Cell cycle control phosphatase"/>
    <property type="match status" value="1"/>
</dbReference>
<evidence type="ECO:0000259" key="2">
    <source>
        <dbReference type="PROSITE" id="PS50987"/>
    </source>
</evidence>
<dbReference type="PRINTS" id="PR00778">
    <property type="entry name" value="HTHARSR"/>
</dbReference>
<dbReference type="InterPro" id="IPR036873">
    <property type="entry name" value="Rhodanese-like_dom_sf"/>
</dbReference>
<evidence type="ECO:0000313" key="3">
    <source>
        <dbReference type="EMBL" id="QXJ25577.1"/>
    </source>
</evidence>
<dbReference type="Pfam" id="PF00581">
    <property type="entry name" value="Rhodanese"/>
    <property type="match status" value="1"/>
</dbReference>
<dbReference type="EMBL" id="CP059572">
    <property type="protein sequence ID" value="QXJ25577.1"/>
    <property type="molecule type" value="Genomic_DNA"/>
</dbReference>
<dbReference type="Gene3D" id="1.10.10.10">
    <property type="entry name" value="Winged helix-like DNA-binding domain superfamily/Winged helix DNA-binding domain"/>
    <property type="match status" value="1"/>
</dbReference>
<accession>A0ABX8R3E2</accession>
<sequence length="209" mass="22218">MAAVRAVAKVLASPSRLMLLDLLPQGEHRVWTLAAAAKLRASNSPAHLKVLAAGGLMDSRRSGTRVLYRVGDRRVTVLAEQLKRLAVEVLPAADTAARSPLDPDALSVDRTELNARLADGSAVVVDVRPATEYAAGHIDGAPYIPLHELEARLGELPEHAEIVANCRGRYCVLSADVIVVPYAHGRTARILDGGIAEWAADGLPTAFTV</sequence>
<dbReference type="RefSeq" id="WP_231331673.1">
    <property type="nucleotide sequence ID" value="NZ_CP059572.1"/>
</dbReference>
<evidence type="ECO:0000313" key="4">
    <source>
        <dbReference type="Proteomes" id="UP001049518"/>
    </source>
</evidence>
<evidence type="ECO:0000259" key="1">
    <source>
        <dbReference type="PROSITE" id="PS50206"/>
    </source>
</evidence>
<name>A0ABX8R3E2_9ACTN</name>